<evidence type="ECO:0000313" key="5">
    <source>
        <dbReference type="Proteomes" id="UP000664169"/>
    </source>
</evidence>
<gene>
    <name evidence="4" type="ORF">GOMPHAMPRED_006494</name>
</gene>
<dbReference type="SUPFAM" id="SSF47027">
    <property type="entry name" value="Acyl-CoA binding protein"/>
    <property type="match status" value="1"/>
</dbReference>
<dbReference type="GO" id="GO:0000062">
    <property type="term" value="F:fatty-acyl-CoA binding"/>
    <property type="evidence" value="ECO:0007669"/>
    <property type="project" value="InterPro"/>
</dbReference>
<accession>A0A8H3G019</accession>
<keyword evidence="2" id="KW-0446">Lipid-binding</keyword>
<evidence type="ECO:0000256" key="2">
    <source>
        <dbReference type="ARBA" id="ARBA00023121"/>
    </source>
</evidence>
<keyword evidence="5" id="KW-1185">Reference proteome</keyword>
<feature type="domain" description="ACB" evidence="3">
    <location>
        <begin position="2"/>
        <end position="90"/>
    </location>
</feature>
<evidence type="ECO:0000259" key="3">
    <source>
        <dbReference type="PROSITE" id="PS51228"/>
    </source>
</evidence>
<dbReference type="InterPro" id="IPR000582">
    <property type="entry name" value="Acyl-CoA-binding_protein"/>
</dbReference>
<dbReference type="AlphaFoldDB" id="A0A8H3G019"/>
<proteinExistence type="inferred from homology"/>
<reference evidence="4" key="1">
    <citation type="submission" date="2021-03" db="EMBL/GenBank/DDBJ databases">
        <authorList>
            <person name="Tagirdzhanova G."/>
        </authorList>
    </citation>
    <scope>NUCLEOTIDE SEQUENCE</scope>
</reference>
<name>A0A8H3G019_9LECA</name>
<protein>
    <recommendedName>
        <fullName evidence="3">ACB domain-containing protein</fullName>
    </recommendedName>
</protein>
<comment type="caution">
    <text evidence="4">The sequence shown here is derived from an EMBL/GenBank/DDBJ whole genome shotgun (WGS) entry which is preliminary data.</text>
</comment>
<dbReference type="Gene3D" id="1.20.80.10">
    <property type="match status" value="1"/>
</dbReference>
<dbReference type="OrthoDB" id="346910at2759"/>
<dbReference type="EMBL" id="CAJPDQ010000042">
    <property type="protein sequence ID" value="CAF9932117.1"/>
    <property type="molecule type" value="Genomic_DNA"/>
</dbReference>
<dbReference type="PANTHER" id="PTHR23310:SF62">
    <property type="entry name" value="ACYL-COA BINDING PROTEIN 1, ISOFORM A"/>
    <property type="match status" value="1"/>
</dbReference>
<evidence type="ECO:0000256" key="1">
    <source>
        <dbReference type="ARBA" id="ARBA00005567"/>
    </source>
</evidence>
<dbReference type="PANTHER" id="PTHR23310">
    <property type="entry name" value="ACYL-COA-BINDING PROTEIN, ACBP"/>
    <property type="match status" value="1"/>
</dbReference>
<sequence>MVSARFELATLEVKKVTGSIPNDDLLLLYAYYKIATGEDFSKATAPSTFDFKGKYKYNAWKKEVDAKLTPADAEKKYIELAGKLREKHGFDASVEKSANGEQIKDADLKRFDELVKETGTTY</sequence>
<dbReference type="GO" id="GO:0006631">
    <property type="term" value="P:fatty acid metabolic process"/>
    <property type="evidence" value="ECO:0007669"/>
    <property type="project" value="TreeGrafter"/>
</dbReference>
<dbReference type="Pfam" id="PF00887">
    <property type="entry name" value="ACBP"/>
    <property type="match status" value="1"/>
</dbReference>
<comment type="similarity">
    <text evidence="1">Belongs to the ACBP family.</text>
</comment>
<dbReference type="InterPro" id="IPR035984">
    <property type="entry name" value="Acyl-CoA-binding_sf"/>
</dbReference>
<organism evidence="4 5">
    <name type="scientific">Gomphillus americanus</name>
    <dbReference type="NCBI Taxonomy" id="1940652"/>
    <lineage>
        <taxon>Eukaryota</taxon>
        <taxon>Fungi</taxon>
        <taxon>Dikarya</taxon>
        <taxon>Ascomycota</taxon>
        <taxon>Pezizomycotina</taxon>
        <taxon>Lecanoromycetes</taxon>
        <taxon>OSLEUM clade</taxon>
        <taxon>Ostropomycetidae</taxon>
        <taxon>Ostropales</taxon>
        <taxon>Graphidaceae</taxon>
        <taxon>Gomphilloideae</taxon>
        <taxon>Gomphillus</taxon>
    </lineage>
</organism>
<dbReference type="InterPro" id="IPR014352">
    <property type="entry name" value="FERM/acyl-CoA-bd_prot_sf"/>
</dbReference>
<evidence type="ECO:0000313" key="4">
    <source>
        <dbReference type="EMBL" id="CAF9932117.1"/>
    </source>
</evidence>
<dbReference type="PRINTS" id="PR00689">
    <property type="entry name" value="ACOABINDINGP"/>
</dbReference>
<dbReference type="Proteomes" id="UP000664169">
    <property type="component" value="Unassembled WGS sequence"/>
</dbReference>
<dbReference type="PROSITE" id="PS51228">
    <property type="entry name" value="ACB_2"/>
    <property type="match status" value="1"/>
</dbReference>